<feature type="non-terminal residue" evidence="6">
    <location>
        <position position="1"/>
    </location>
</feature>
<dbReference type="Proteomes" id="UP000269721">
    <property type="component" value="Unassembled WGS sequence"/>
</dbReference>
<evidence type="ECO:0000313" key="7">
    <source>
        <dbReference type="Proteomes" id="UP000269721"/>
    </source>
</evidence>
<proteinExistence type="inferred from homology"/>
<feature type="active site" description="Proton acceptor" evidence="4">
    <location>
        <position position="119"/>
    </location>
</feature>
<dbReference type="PANTHER" id="PTHR11085:SF8">
    <property type="entry name" value="NAD-DEPENDENT HISTONE DEACETYLASE HST3"/>
    <property type="match status" value="1"/>
</dbReference>
<evidence type="ECO:0000259" key="5">
    <source>
        <dbReference type="PROSITE" id="PS50305"/>
    </source>
</evidence>
<dbReference type="OrthoDB" id="2919105at2759"/>
<evidence type="ECO:0000313" key="6">
    <source>
        <dbReference type="EMBL" id="RKO83101.1"/>
    </source>
</evidence>
<dbReference type="PROSITE" id="PS50305">
    <property type="entry name" value="SIRTUIN"/>
    <property type="match status" value="1"/>
</dbReference>
<dbReference type="SUPFAM" id="SSF52467">
    <property type="entry name" value="DHS-like NAD/FAD-binding domain"/>
    <property type="match status" value="1"/>
</dbReference>
<evidence type="ECO:0000256" key="3">
    <source>
        <dbReference type="ARBA" id="ARBA00023027"/>
    </source>
</evidence>
<organism evidence="6 7">
    <name type="scientific">Blyttiomyces helicus</name>
    <dbReference type="NCBI Taxonomy" id="388810"/>
    <lineage>
        <taxon>Eukaryota</taxon>
        <taxon>Fungi</taxon>
        <taxon>Fungi incertae sedis</taxon>
        <taxon>Chytridiomycota</taxon>
        <taxon>Chytridiomycota incertae sedis</taxon>
        <taxon>Chytridiomycetes</taxon>
        <taxon>Chytridiomycetes incertae sedis</taxon>
        <taxon>Blyttiomyces</taxon>
    </lineage>
</organism>
<keyword evidence="3" id="KW-0520">NAD</keyword>
<dbReference type="Pfam" id="PF02146">
    <property type="entry name" value="SIR2"/>
    <property type="match status" value="2"/>
</dbReference>
<dbReference type="GO" id="GO:0070403">
    <property type="term" value="F:NAD+ binding"/>
    <property type="evidence" value="ECO:0007669"/>
    <property type="project" value="InterPro"/>
</dbReference>
<feature type="binding site" evidence="4">
    <location>
        <position position="152"/>
    </location>
    <ligand>
        <name>Zn(2+)</name>
        <dbReference type="ChEBI" id="CHEBI:29105"/>
    </ligand>
</feature>
<dbReference type="InterPro" id="IPR050134">
    <property type="entry name" value="NAD-dep_sirtuin_deacylases"/>
</dbReference>
<sequence>LQDFRSSDGLYNLVKQKHPKAVVKGRDLFDASLFMDPASTSLFYSFIAELKIRSASATATRTHMFLRALRDAGKLLRVYTQNIDGLELRDTCGLVSQTCLGQSVDAKTLRTGVEVVQLHGDLDHVKCFLCNALLDMEEGWLDEFAEGSAPPCPKCEETAMVRSAAGKRTQTVGRLRPNIILYNEPHPSGDQIADFASHDVKKRPDLLIVMGTSLKVDGLKTLVKDMARKVHELERGRVIFINATEVGVKEWGDVFDFHILGSTDAVVDRL</sequence>
<accession>A0A4P9VU58</accession>
<dbReference type="Gene3D" id="3.40.50.1220">
    <property type="entry name" value="TPP-binding domain"/>
    <property type="match status" value="1"/>
</dbReference>
<dbReference type="AlphaFoldDB" id="A0A4P9VU58"/>
<dbReference type="PANTHER" id="PTHR11085">
    <property type="entry name" value="NAD-DEPENDENT PROTEIN DEACYLASE SIRTUIN-5, MITOCHONDRIAL-RELATED"/>
    <property type="match status" value="1"/>
</dbReference>
<keyword evidence="4" id="KW-0862">Zinc</keyword>
<reference evidence="7" key="1">
    <citation type="journal article" date="2018" name="Nat. Microbiol.">
        <title>Leveraging single-cell genomics to expand the fungal tree of life.</title>
        <authorList>
            <person name="Ahrendt S.R."/>
            <person name="Quandt C.A."/>
            <person name="Ciobanu D."/>
            <person name="Clum A."/>
            <person name="Salamov A."/>
            <person name="Andreopoulos B."/>
            <person name="Cheng J.F."/>
            <person name="Woyke T."/>
            <person name="Pelin A."/>
            <person name="Henrissat B."/>
            <person name="Reynolds N.K."/>
            <person name="Benny G.L."/>
            <person name="Smith M.E."/>
            <person name="James T.Y."/>
            <person name="Grigoriev I.V."/>
        </authorList>
    </citation>
    <scope>NUCLEOTIDE SEQUENCE [LARGE SCALE GENOMIC DNA]</scope>
</reference>
<feature type="domain" description="Deacetylase sirtuin-type" evidence="5">
    <location>
        <begin position="1"/>
        <end position="270"/>
    </location>
</feature>
<keyword evidence="2" id="KW-0808">Transferase</keyword>
<dbReference type="EMBL" id="ML001660">
    <property type="protein sequence ID" value="RKO83101.1"/>
    <property type="molecule type" value="Genomic_DNA"/>
</dbReference>
<evidence type="ECO:0000256" key="4">
    <source>
        <dbReference type="PROSITE-ProRule" id="PRU00236"/>
    </source>
</evidence>
<name>A0A4P9VU58_9FUNG</name>
<dbReference type="GO" id="GO:0005634">
    <property type="term" value="C:nucleus"/>
    <property type="evidence" value="ECO:0007669"/>
    <property type="project" value="TreeGrafter"/>
</dbReference>
<dbReference type="GO" id="GO:0046872">
    <property type="term" value="F:metal ion binding"/>
    <property type="evidence" value="ECO:0007669"/>
    <property type="project" value="UniProtKB-KW"/>
</dbReference>
<keyword evidence="4" id="KW-0479">Metal-binding</keyword>
<dbReference type="InterPro" id="IPR026590">
    <property type="entry name" value="Ssirtuin_cat_dom"/>
</dbReference>
<feature type="non-terminal residue" evidence="6">
    <location>
        <position position="270"/>
    </location>
</feature>
<gene>
    <name evidence="6" type="ORF">BDK51DRAFT_3809</name>
</gene>
<feature type="binding site" evidence="4">
    <location>
        <position position="155"/>
    </location>
    <ligand>
        <name>Zn(2+)</name>
        <dbReference type="ChEBI" id="CHEBI:29105"/>
    </ligand>
</feature>
<dbReference type="InterPro" id="IPR029035">
    <property type="entry name" value="DHS-like_NAD/FAD-binding_dom"/>
</dbReference>
<protein>
    <submittedName>
        <fullName evidence="6">DHS-like NAD/FAD-binding domain-containing protein</fullName>
    </submittedName>
</protein>
<feature type="binding site" evidence="4">
    <location>
        <position position="130"/>
    </location>
    <ligand>
        <name>Zn(2+)</name>
        <dbReference type="ChEBI" id="CHEBI:29105"/>
    </ligand>
</feature>
<feature type="binding site" evidence="4">
    <location>
        <position position="127"/>
    </location>
    <ligand>
        <name>Zn(2+)</name>
        <dbReference type="ChEBI" id="CHEBI:29105"/>
    </ligand>
</feature>
<dbReference type="GO" id="GO:0017136">
    <property type="term" value="F:histone deacetylase activity, NAD-dependent"/>
    <property type="evidence" value="ECO:0007669"/>
    <property type="project" value="TreeGrafter"/>
</dbReference>
<dbReference type="InterPro" id="IPR003000">
    <property type="entry name" value="Sirtuin"/>
</dbReference>
<evidence type="ECO:0000256" key="1">
    <source>
        <dbReference type="ARBA" id="ARBA00006924"/>
    </source>
</evidence>
<comment type="similarity">
    <text evidence="1">Belongs to the sirtuin family. Class I subfamily.</text>
</comment>
<evidence type="ECO:0000256" key="2">
    <source>
        <dbReference type="ARBA" id="ARBA00022679"/>
    </source>
</evidence>
<keyword evidence="7" id="KW-1185">Reference proteome</keyword>